<sequence length="998" mass="108392">MKKSMNATIPLHYVTTTAALQALLVRSHDRFVLFDANVSLRVALYFKTEQDAAKQATKPFTAIVLSDGATQTVILHLTTSLSDVLVRSVLIELLENKCIVKVMHGADKAVPRLIRYGLGCQMKLVQCACLKLAYAEWLGIQGNVTIMRIAQECEDAVSTLEMDASRTAHDNHCASVPRAWSKDKLVTPLLEFLKHHVLLYLALYDVMATKARAVGSVKIPTENAVMYVNTTAMLQKLVSPSGGFNLFDAKTAPLVALHFNALVASDVKPMIALAAGNKALLLDCYNMLIAKQKATEPKVASSSTNQSARSIESTYVRYSSSDDIKQKPVPLPAALANVGATVVNDSITYVRTTADFQTLILSRGTAGLFDSKTTSVVALQFHVPHDDDDDDDKSSPATDQGMVIIMTSRHRTNGDASGDSSDDLVDDSFGDSAGVDATSASATKTDTVVLRLLPSLSQQLVSAVLTLILQNPGVVKVMHNIHHAAFWLHRYGLAEVGPVNCVDLQLAYEHAVDATTRDADLAQIAEHCGVSLEKTSYRDTLLENEPLASSHGPLSKKRLQTLVYSSHAALACYASLVSSATGALRKKSIRGAVAGMTCRRWRNAIVNQGVAAIWFDSANDYLARSVECLEEELMKVEDENGESTTMTTFTNDDFIPKLQLQCDLEPLLSLLPEKYRAPILAIDGFHDKLVDICLDVGRFPHVYVGKGQRVPLGEGEVVSRADINEVLEKLGGEHKIGFDNRAGIDRQLHRISVMRSKTGEIYGLTMRVGRALAHAANLLTDVLMSAAHRDKSILLLGRPGSGKTTLIRDIARSVSDTQENVCIIDTSNEIGGDGLVPHECVGWARRMMVPSLEQQANVMIECVQNHTVETLIIDEIGRKAEVNAAGTVRQRGPRLIASGHGDFRSLIRNQDLRGLIGGVQQVTVGDVAMQKSASKSKLQAERAGAPIFDIIVELDHVDRGQCQLIWDVGAAVDSVLSGRGYRCEVRKQAFDAHGILSP</sequence>
<dbReference type="Pfam" id="PF19568">
    <property type="entry name" value="Spore_III_AA"/>
    <property type="match status" value="1"/>
</dbReference>
<reference evidence="6" key="2">
    <citation type="submission" date="2010-04" db="EMBL/GenBank/DDBJ databases">
        <authorList>
            <person name="Buell R."/>
            <person name="Hamilton J."/>
            <person name="Hostetler J."/>
        </authorList>
    </citation>
    <scope>NUCLEOTIDE SEQUENCE [LARGE SCALE GENOMIC DNA]</scope>
    <source>
        <strain evidence="6">DAOM:BR144</strain>
    </source>
</reference>
<keyword evidence="2" id="KW-0067">ATP-binding</keyword>
<dbReference type="InterPro" id="IPR036397">
    <property type="entry name" value="RNaseH_sf"/>
</dbReference>
<evidence type="ECO:0000313" key="5">
    <source>
        <dbReference type="EnsemblProtists" id="PYU1_T009780"/>
    </source>
</evidence>
<reference evidence="6" key="1">
    <citation type="journal article" date="2010" name="Genome Biol.">
        <title>Genome sequence of the necrotrophic plant pathogen Pythium ultimum reveals original pathogenicity mechanisms and effector repertoire.</title>
        <authorList>
            <person name="Levesque C.A."/>
            <person name="Brouwer H."/>
            <person name="Cano L."/>
            <person name="Hamilton J.P."/>
            <person name="Holt C."/>
            <person name="Huitema E."/>
            <person name="Raffaele S."/>
            <person name="Robideau G.P."/>
            <person name="Thines M."/>
            <person name="Win J."/>
            <person name="Zerillo M.M."/>
            <person name="Beakes G.W."/>
            <person name="Boore J.L."/>
            <person name="Busam D."/>
            <person name="Dumas B."/>
            <person name="Ferriera S."/>
            <person name="Fuerstenberg S.I."/>
            <person name="Gachon C.M."/>
            <person name="Gaulin E."/>
            <person name="Govers F."/>
            <person name="Grenville-Briggs L."/>
            <person name="Horner N."/>
            <person name="Hostetler J."/>
            <person name="Jiang R.H."/>
            <person name="Johnson J."/>
            <person name="Krajaejun T."/>
            <person name="Lin H."/>
            <person name="Meijer H.J."/>
            <person name="Moore B."/>
            <person name="Morris P."/>
            <person name="Phuntmart V."/>
            <person name="Puiu D."/>
            <person name="Shetty J."/>
            <person name="Stajich J.E."/>
            <person name="Tripathy S."/>
            <person name="Wawra S."/>
            <person name="van West P."/>
            <person name="Whitty B.R."/>
            <person name="Coutinho P.M."/>
            <person name="Henrissat B."/>
            <person name="Martin F."/>
            <person name="Thomas P.D."/>
            <person name="Tyler B.M."/>
            <person name="De Vries R.P."/>
            <person name="Kamoun S."/>
            <person name="Yandell M."/>
            <person name="Tisserat N."/>
            <person name="Buell C.R."/>
        </authorList>
    </citation>
    <scope>NUCLEOTIDE SEQUENCE</scope>
    <source>
        <strain evidence="6">DAOM:BR144</strain>
    </source>
</reference>
<protein>
    <recommendedName>
        <fullName evidence="4">AAA+ ATPase domain-containing protein</fullName>
    </recommendedName>
</protein>
<dbReference type="eggNOG" id="ENOG502QQ4X">
    <property type="taxonomic scope" value="Eukaryota"/>
</dbReference>
<dbReference type="AlphaFoldDB" id="K3WXT2"/>
<dbReference type="GO" id="GO:0005524">
    <property type="term" value="F:ATP binding"/>
    <property type="evidence" value="ECO:0007669"/>
    <property type="project" value="UniProtKB-KW"/>
</dbReference>
<accession>K3WXT2</accession>
<dbReference type="GO" id="GO:0003676">
    <property type="term" value="F:nucleic acid binding"/>
    <property type="evidence" value="ECO:0007669"/>
    <property type="project" value="InterPro"/>
</dbReference>
<organism evidence="5 6">
    <name type="scientific">Globisporangium ultimum (strain ATCC 200006 / CBS 805.95 / DAOM BR144)</name>
    <name type="common">Pythium ultimum</name>
    <dbReference type="NCBI Taxonomy" id="431595"/>
    <lineage>
        <taxon>Eukaryota</taxon>
        <taxon>Sar</taxon>
        <taxon>Stramenopiles</taxon>
        <taxon>Oomycota</taxon>
        <taxon>Peronosporomycetes</taxon>
        <taxon>Pythiales</taxon>
        <taxon>Pythiaceae</taxon>
        <taxon>Globisporangium</taxon>
    </lineage>
</organism>
<proteinExistence type="predicted"/>
<dbReference type="Proteomes" id="UP000019132">
    <property type="component" value="Unassembled WGS sequence"/>
</dbReference>
<name>K3WXT2_GLOUD</name>
<dbReference type="InterPro" id="IPR027417">
    <property type="entry name" value="P-loop_NTPase"/>
</dbReference>
<dbReference type="EMBL" id="GL376615">
    <property type="status" value="NOT_ANNOTATED_CDS"/>
    <property type="molecule type" value="Genomic_DNA"/>
</dbReference>
<dbReference type="PANTHER" id="PTHR20953">
    <property type="entry name" value="KINASE-RELATED"/>
    <property type="match status" value="1"/>
</dbReference>
<evidence type="ECO:0000256" key="2">
    <source>
        <dbReference type="ARBA" id="ARBA00022840"/>
    </source>
</evidence>
<evidence type="ECO:0000256" key="3">
    <source>
        <dbReference type="SAM" id="Coils"/>
    </source>
</evidence>
<dbReference type="InterPro" id="IPR003593">
    <property type="entry name" value="AAA+_ATPase"/>
</dbReference>
<dbReference type="VEuPathDB" id="FungiDB:PYU1_G009762"/>
<dbReference type="SUPFAM" id="SSF53098">
    <property type="entry name" value="Ribonuclease H-like"/>
    <property type="match status" value="1"/>
</dbReference>
<feature type="coiled-coil region" evidence="3">
    <location>
        <begin position="619"/>
        <end position="646"/>
    </location>
</feature>
<dbReference type="Gene3D" id="3.40.50.300">
    <property type="entry name" value="P-loop containing nucleotide triphosphate hydrolases"/>
    <property type="match status" value="1"/>
</dbReference>
<dbReference type="InterPro" id="IPR012337">
    <property type="entry name" value="RNaseH-like_sf"/>
</dbReference>
<keyword evidence="1" id="KW-0547">Nucleotide-binding</keyword>
<feature type="domain" description="AAA+ ATPase" evidence="4">
    <location>
        <begin position="789"/>
        <end position="926"/>
    </location>
</feature>
<dbReference type="STRING" id="431595.K3WXT2"/>
<dbReference type="SMART" id="SM00382">
    <property type="entry name" value="AAA"/>
    <property type="match status" value="1"/>
</dbReference>
<reference evidence="5" key="3">
    <citation type="submission" date="2015-02" db="UniProtKB">
        <authorList>
            <consortium name="EnsemblProtists"/>
        </authorList>
    </citation>
    <scope>IDENTIFICATION</scope>
    <source>
        <strain evidence="5">DAOM BR144</strain>
    </source>
</reference>
<dbReference type="InterPro" id="IPR045735">
    <property type="entry name" value="Spore_III_AA_AAA+_ATPase"/>
</dbReference>
<dbReference type="CDD" id="cd00009">
    <property type="entry name" value="AAA"/>
    <property type="match status" value="1"/>
</dbReference>
<evidence type="ECO:0000256" key="1">
    <source>
        <dbReference type="ARBA" id="ARBA00022741"/>
    </source>
</evidence>
<dbReference type="HOGENOM" id="CLU_340256_0_0_1"/>
<evidence type="ECO:0000259" key="4">
    <source>
        <dbReference type="SMART" id="SM00382"/>
    </source>
</evidence>
<evidence type="ECO:0000313" key="6">
    <source>
        <dbReference type="Proteomes" id="UP000019132"/>
    </source>
</evidence>
<dbReference type="Gene3D" id="3.30.420.10">
    <property type="entry name" value="Ribonuclease H-like superfamily/Ribonuclease H"/>
    <property type="match status" value="2"/>
</dbReference>
<keyword evidence="3" id="KW-0175">Coiled coil</keyword>
<dbReference type="EnsemblProtists" id="PYU1_T009780">
    <property type="protein sequence ID" value="PYU1_T009780"/>
    <property type="gene ID" value="PYU1_G009762"/>
</dbReference>
<dbReference type="InParanoid" id="K3WXT2"/>
<dbReference type="SUPFAM" id="SSF52540">
    <property type="entry name" value="P-loop containing nucleoside triphosphate hydrolases"/>
    <property type="match status" value="1"/>
</dbReference>
<dbReference type="PANTHER" id="PTHR20953:SF3">
    <property type="entry name" value="P-LOOP CONTAINING NUCLEOSIDE TRIPHOSPHATE HYDROLASES SUPERFAMILY PROTEIN"/>
    <property type="match status" value="1"/>
</dbReference>
<keyword evidence="6" id="KW-1185">Reference proteome</keyword>